<dbReference type="SMART" id="SM00062">
    <property type="entry name" value="PBPb"/>
    <property type="match status" value="1"/>
</dbReference>
<dbReference type="InterPro" id="IPR001638">
    <property type="entry name" value="Solute-binding_3/MltF_N"/>
</dbReference>
<gene>
    <name evidence="4" type="ORF">D3Z33_12710</name>
</gene>
<keyword evidence="2" id="KW-1133">Transmembrane helix</keyword>
<keyword evidence="2" id="KW-0812">Transmembrane</keyword>
<dbReference type="SMART" id="SM00267">
    <property type="entry name" value="GGDEF"/>
    <property type="match status" value="1"/>
</dbReference>
<dbReference type="SUPFAM" id="SSF53850">
    <property type="entry name" value="Periplasmic binding protein-like II"/>
    <property type="match status" value="1"/>
</dbReference>
<dbReference type="SUPFAM" id="SSF55073">
    <property type="entry name" value="Nucleotide cyclase"/>
    <property type="match status" value="1"/>
</dbReference>
<name>A0A845QZ03_9CLOT</name>
<feature type="transmembrane region" description="Helical" evidence="2">
    <location>
        <begin position="271"/>
        <end position="290"/>
    </location>
</feature>
<dbReference type="EMBL" id="QXXA01000014">
    <property type="protein sequence ID" value="NBI07715.1"/>
    <property type="molecule type" value="Genomic_DNA"/>
</dbReference>
<dbReference type="PANTHER" id="PTHR45138:SF9">
    <property type="entry name" value="DIGUANYLATE CYCLASE DGCM-RELATED"/>
    <property type="match status" value="1"/>
</dbReference>
<keyword evidence="2" id="KW-0472">Membrane</keyword>
<feature type="coiled-coil region" evidence="1">
    <location>
        <begin position="297"/>
        <end position="331"/>
    </location>
</feature>
<proteinExistence type="predicted"/>
<dbReference type="Gene3D" id="3.30.70.270">
    <property type="match status" value="1"/>
</dbReference>
<dbReference type="AlphaFoldDB" id="A0A845QZ03"/>
<dbReference type="GO" id="GO:0052621">
    <property type="term" value="F:diguanylate cyclase activity"/>
    <property type="evidence" value="ECO:0007669"/>
    <property type="project" value="TreeGrafter"/>
</dbReference>
<dbReference type="InterPro" id="IPR000160">
    <property type="entry name" value="GGDEF_dom"/>
</dbReference>
<keyword evidence="5" id="KW-1185">Reference proteome</keyword>
<dbReference type="GO" id="GO:0005886">
    <property type="term" value="C:plasma membrane"/>
    <property type="evidence" value="ECO:0007669"/>
    <property type="project" value="TreeGrafter"/>
</dbReference>
<dbReference type="InterPro" id="IPR043128">
    <property type="entry name" value="Rev_trsase/Diguanyl_cyclase"/>
</dbReference>
<dbReference type="PROSITE" id="PS50887">
    <property type="entry name" value="GGDEF"/>
    <property type="match status" value="1"/>
</dbReference>
<dbReference type="OrthoDB" id="9805474at2"/>
<dbReference type="PANTHER" id="PTHR45138">
    <property type="entry name" value="REGULATORY COMPONENTS OF SENSORY TRANSDUCTION SYSTEM"/>
    <property type="match status" value="1"/>
</dbReference>
<dbReference type="RefSeq" id="WP_160198184.1">
    <property type="nucleotide sequence ID" value="NZ_QXXA01000014.1"/>
</dbReference>
<feature type="domain" description="GGDEF" evidence="3">
    <location>
        <begin position="359"/>
        <end position="494"/>
    </location>
</feature>
<evidence type="ECO:0000313" key="4">
    <source>
        <dbReference type="EMBL" id="NBI07715.1"/>
    </source>
</evidence>
<evidence type="ECO:0000256" key="1">
    <source>
        <dbReference type="SAM" id="Coils"/>
    </source>
</evidence>
<dbReference type="GO" id="GO:0043709">
    <property type="term" value="P:cell adhesion involved in single-species biofilm formation"/>
    <property type="evidence" value="ECO:0007669"/>
    <property type="project" value="TreeGrafter"/>
</dbReference>
<dbReference type="NCBIfam" id="TIGR00254">
    <property type="entry name" value="GGDEF"/>
    <property type="match status" value="1"/>
</dbReference>
<dbReference type="FunFam" id="3.30.70.270:FF:000001">
    <property type="entry name" value="Diguanylate cyclase domain protein"/>
    <property type="match status" value="1"/>
</dbReference>
<dbReference type="GO" id="GO:1902201">
    <property type="term" value="P:negative regulation of bacterial-type flagellum-dependent cell motility"/>
    <property type="evidence" value="ECO:0007669"/>
    <property type="project" value="TreeGrafter"/>
</dbReference>
<dbReference type="InterPro" id="IPR050469">
    <property type="entry name" value="Diguanylate_Cyclase"/>
</dbReference>
<evidence type="ECO:0000313" key="5">
    <source>
        <dbReference type="Proteomes" id="UP000467132"/>
    </source>
</evidence>
<dbReference type="Proteomes" id="UP000467132">
    <property type="component" value="Unassembled WGS sequence"/>
</dbReference>
<evidence type="ECO:0000259" key="3">
    <source>
        <dbReference type="PROSITE" id="PS50887"/>
    </source>
</evidence>
<protein>
    <submittedName>
        <fullName evidence="4">GGDEF domain-containing protein</fullName>
    </submittedName>
</protein>
<sequence length="499" mass="56768">MGKNKLNKNIVLFAMILIVVFLLYQQITYLYSDYNNNKKTLVFMGNNNIAPIIFEENGTAKGIVVDIAKELGKKIGYKIEIKATEWQEAQNKVLLGEADALLQINPSSEREKLYDFSNELLRMDFSIFKEYGNTDIYTAIDLKDKNVGVESGGYPYYLLTEYDGINIVTISDWNTGFQMIKSGELDAIVADRWIGKYELAQSKVEGIEVLEKPIETQYSRIAIKKGNEELLNLINVGLEELNDDGTMADILSDWQGKKVVYFTEESIQRTFLYAIIIILFLISLISLYGVRRFRALNKKLELDVMERTQELNNANEKLKKTNEDLERISMIDPLTNISNRRYFDSFLQKVWESSIRENLPLSLIMVDIDNFKMYNDSYGHLAGDRCLRNVADVIKNTLKRSGDIVARFGGEEFVVLLSNTTEDGAMVVAEDIRAKTENLGMKNEGLATIITISLGVASVVPDESMYPENIINAADQALYQAKKDGRNRVERVDLLMKNL</sequence>
<accession>A0A845QZ03</accession>
<reference evidence="4 5" key="1">
    <citation type="submission" date="2018-08" db="EMBL/GenBank/DDBJ databases">
        <title>Murine metabolic-syndrome-specific gut microbial biobank.</title>
        <authorList>
            <person name="Liu C."/>
        </authorList>
    </citation>
    <scope>NUCLEOTIDE SEQUENCE [LARGE SCALE GENOMIC DNA]</scope>
    <source>
        <strain evidence="4 5">583</strain>
    </source>
</reference>
<dbReference type="Pfam" id="PF00497">
    <property type="entry name" value="SBP_bac_3"/>
    <property type="match status" value="1"/>
</dbReference>
<organism evidence="4 5">
    <name type="scientific">Senegalia massiliensis</name>
    <dbReference type="NCBI Taxonomy" id="1720316"/>
    <lineage>
        <taxon>Bacteria</taxon>
        <taxon>Bacillati</taxon>
        <taxon>Bacillota</taxon>
        <taxon>Clostridia</taxon>
        <taxon>Eubacteriales</taxon>
        <taxon>Clostridiaceae</taxon>
        <taxon>Senegalia</taxon>
    </lineage>
</organism>
<evidence type="ECO:0000256" key="2">
    <source>
        <dbReference type="SAM" id="Phobius"/>
    </source>
</evidence>
<comment type="caution">
    <text evidence="4">The sequence shown here is derived from an EMBL/GenBank/DDBJ whole genome shotgun (WGS) entry which is preliminary data.</text>
</comment>
<dbReference type="CDD" id="cd01949">
    <property type="entry name" value="GGDEF"/>
    <property type="match status" value="1"/>
</dbReference>
<keyword evidence="1" id="KW-0175">Coiled coil</keyword>
<dbReference type="InterPro" id="IPR029787">
    <property type="entry name" value="Nucleotide_cyclase"/>
</dbReference>
<dbReference type="Gene3D" id="3.40.190.10">
    <property type="entry name" value="Periplasmic binding protein-like II"/>
    <property type="match status" value="2"/>
</dbReference>
<feature type="transmembrane region" description="Helical" evidence="2">
    <location>
        <begin position="12"/>
        <end position="31"/>
    </location>
</feature>
<dbReference type="Pfam" id="PF00990">
    <property type="entry name" value="GGDEF"/>
    <property type="match status" value="1"/>
</dbReference>